<evidence type="ECO:0000256" key="5">
    <source>
        <dbReference type="ARBA" id="ARBA00023136"/>
    </source>
</evidence>
<feature type="binding site" evidence="6">
    <location>
        <position position="144"/>
    </location>
    <ligand>
        <name>Mg(2+)</name>
        <dbReference type="ChEBI" id="CHEBI:18420"/>
        <label>1</label>
    </ligand>
</feature>
<feature type="binding site" evidence="7">
    <location>
        <position position="270"/>
    </location>
    <ligand>
        <name>Mg(2+)</name>
        <dbReference type="ChEBI" id="CHEBI:18420"/>
        <label>1</label>
        <note>catalytic</note>
    </ligand>
</feature>
<dbReference type="PROSITE" id="PS00630">
    <property type="entry name" value="IMP_2"/>
    <property type="match status" value="1"/>
</dbReference>
<dbReference type="HAMAP" id="MF_02095">
    <property type="entry name" value="CysQ"/>
    <property type="match status" value="1"/>
</dbReference>
<dbReference type="Gene3D" id="3.30.540.10">
    <property type="entry name" value="Fructose-1,6-Bisphosphatase, subunit A, domain 1"/>
    <property type="match status" value="1"/>
</dbReference>
<protein>
    <recommendedName>
        <fullName evidence="6">3'(2'),5'-bisphosphate nucleotidase CysQ</fullName>
        <ecNumber evidence="6">3.1.3.7</ecNumber>
    </recommendedName>
    <alternativeName>
        <fullName evidence="6">3'(2'),5-bisphosphonucleoside 3'(2')-phosphohydrolase</fullName>
    </alternativeName>
    <alternativeName>
        <fullName evidence="6">3'-phosphoadenosine 5'-phosphate phosphatase</fullName>
        <shortName evidence="6">PAP phosphatase</shortName>
    </alternativeName>
</protein>
<comment type="catalytic activity">
    <reaction evidence="6">
        <text>adenosine 3',5'-bisphosphate + H2O = AMP + phosphate</text>
        <dbReference type="Rhea" id="RHEA:10040"/>
        <dbReference type="ChEBI" id="CHEBI:15377"/>
        <dbReference type="ChEBI" id="CHEBI:43474"/>
        <dbReference type="ChEBI" id="CHEBI:58343"/>
        <dbReference type="ChEBI" id="CHEBI:456215"/>
        <dbReference type="EC" id="3.1.3.7"/>
    </reaction>
</comment>
<evidence type="ECO:0000256" key="4">
    <source>
        <dbReference type="ARBA" id="ARBA00022801"/>
    </source>
</evidence>
<evidence type="ECO:0000313" key="9">
    <source>
        <dbReference type="Proteomes" id="UP000245765"/>
    </source>
</evidence>
<feature type="binding site" evidence="7">
    <location>
        <position position="147"/>
    </location>
    <ligand>
        <name>Mg(2+)</name>
        <dbReference type="ChEBI" id="CHEBI:18420"/>
        <label>1</label>
        <note>catalytic</note>
    </ligand>
</feature>
<feature type="binding site" evidence="6">
    <location>
        <position position="125"/>
    </location>
    <ligand>
        <name>substrate</name>
    </ligand>
</feature>
<dbReference type="InterPro" id="IPR006240">
    <property type="entry name" value="CysQ"/>
</dbReference>
<feature type="binding site" evidence="6">
    <location>
        <position position="146"/>
    </location>
    <ligand>
        <name>Mg(2+)</name>
        <dbReference type="ChEBI" id="CHEBI:18420"/>
        <label>1</label>
    </ligand>
</feature>
<feature type="binding site" evidence="7">
    <location>
        <position position="144"/>
    </location>
    <ligand>
        <name>Mg(2+)</name>
        <dbReference type="ChEBI" id="CHEBI:18420"/>
        <label>1</label>
        <note>catalytic</note>
    </ligand>
</feature>
<dbReference type="Proteomes" id="UP000245765">
    <property type="component" value="Unassembled WGS sequence"/>
</dbReference>
<dbReference type="Pfam" id="PF00459">
    <property type="entry name" value="Inositol_P"/>
    <property type="match status" value="1"/>
</dbReference>
<comment type="subcellular location">
    <subcellularLocation>
        <location evidence="6">Cell inner membrane</location>
        <topology evidence="6">Peripheral membrane protein</topology>
        <orientation evidence="6">Cytoplasmic side</orientation>
    </subcellularLocation>
</comment>
<dbReference type="SUPFAM" id="SSF56655">
    <property type="entry name" value="Carbohydrate phosphatase"/>
    <property type="match status" value="1"/>
</dbReference>
<comment type="function">
    <text evidence="6">Converts adenosine-3',5'-bisphosphate (PAP) to AMP.</text>
</comment>
<dbReference type="EC" id="3.1.3.7" evidence="6"/>
<dbReference type="CDD" id="cd01638">
    <property type="entry name" value="CysQ"/>
    <property type="match status" value="1"/>
</dbReference>
<evidence type="ECO:0000256" key="2">
    <source>
        <dbReference type="ARBA" id="ARBA00022475"/>
    </source>
</evidence>
<organism evidence="8 9">
    <name type="scientific">Falsiroseomonas bella</name>
    <dbReference type="NCBI Taxonomy" id="2184016"/>
    <lineage>
        <taxon>Bacteria</taxon>
        <taxon>Pseudomonadati</taxon>
        <taxon>Pseudomonadota</taxon>
        <taxon>Alphaproteobacteria</taxon>
        <taxon>Acetobacterales</taxon>
        <taxon>Roseomonadaceae</taxon>
        <taxon>Falsiroseomonas</taxon>
    </lineage>
</organism>
<dbReference type="InterPro" id="IPR020550">
    <property type="entry name" value="Inositol_monophosphatase_CS"/>
</dbReference>
<feature type="binding site" evidence="6">
    <location>
        <position position="270"/>
    </location>
    <ligand>
        <name>Mg(2+)</name>
        <dbReference type="ChEBI" id="CHEBI:18420"/>
        <label>2</label>
    </ligand>
</feature>
<name>A0A317FJN8_9PROT</name>
<comment type="caution">
    <text evidence="8">The sequence shown here is derived from an EMBL/GenBank/DDBJ whole genome shotgun (WGS) entry which is preliminary data.</text>
</comment>
<feature type="binding site" evidence="7">
    <location>
        <position position="125"/>
    </location>
    <ligand>
        <name>Mg(2+)</name>
        <dbReference type="ChEBI" id="CHEBI:18420"/>
        <label>1</label>
        <note>catalytic</note>
    </ligand>
</feature>
<feature type="binding site" evidence="6">
    <location>
        <begin position="146"/>
        <end position="149"/>
    </location>
    <ligand>
        <name>substrate</name>
    </ligand>
</feature>
<dbReference type="InterPro" id="IPR050725">
    <property type="entry name" value="CysQ/Inositol_MonoPase"/>
</dbReference>
<feature type="binding site" evidence="7">
    <location>
        <position position="146"/>
    </location>
    <ligand>
        <name>Mg(2+)</name>
        <dbReference type="ChEBI" id="CHEBI:18420"/>
        <label>1</label>
        <note>catalytic</note>
    </ligand>
</feature>
<dbReference type="Gene3D" id="3.40.190.80">
    <property type="match status" value="1"/>
</dbReference>
<dbReference type="PANTHER" id="PTHR43028">
    <property type="entry name" value="3'(2'),5'-BISPHOSPHATE NUCLEOTIDASE 1"/>
    <property type="match status" value="1"/>
</dbReference>
<feature type="binding site" evidence="6">
    <location>
        <position position="270"/>
    </location>
    <ligand>
        <name>substrate</name>
    </ligand>
</feature>
<evidence type="ECO:0000256" key="7">
    <source>
        <dbReference type="PIRSR" id="PIRSR600760-2"/>
    </source>
</evidence>
<feature type="binding site" evidence="6">
    <location>
        <position position="147"/>
    </location>
    <ligand>
        <name>Mg(2+)</name>
        <dbReference type="ChEBI" id="CHEBI:18420"/>
        <label>2</label>
    </ligand>
</feature>
<evidence type="ECO:0000256" key="3">
    <source>
        <dbReference type="ARBA" id="ARBA00022519"/>
    </source>
</evidence>
<reference evidence="9" key="1">
    <citation type="submission" date="2018-05" db="EMBL/GenBank/DDBJ databases">
        <authorList>
            <person name="Du Z."/>
            <person name="Wang X."/>
        </authorList>
    </citation>
    <scope>NUCLEOTIDE SEQUENCE [LARGE SCALE GENOMIC DNA]</scope>
    <source>
        <strain evidence="9">CQN31</strain>
    </source>
</reference>
<dbReference type="EMBL" id="QGNA01000001">
    <property type="protein sequence ID" value="PWS37816.1"/>
    <property type="molecule type" value="Genomic_DNA"/>
</dbReference>
<dbReference type="GO" id="GO:0000103">
    <property type="term" value="P:sulfate assimilation"/>
    <property type="evidence" value="ECO:0007669"/>
    <property type="project" value="TreeGrafter"/>
</dbReference>
<dbReference type="GO" id="GO:0046854">
    <property type="term" value="P:phosphatidylinositol phosphate biosynthetic process"/>
    <property type="evidence" value="ECO:0007669"/>
    <property type="project" value="InterPro"/>
</dbReference>
<dbReference type="NCBIfam" id="TIGR01331">
    <property type="entry name" value="bisphos_cysQ"/>
    <property type="match status" value="1"/>
</dbReference>
<comment type="cofactor">
    <cofactor evidence="6 7">
        <name>Mg(2+)</name>
        <dbReference type="ChEBI" id="CHEBI:18420"/>
    </cofactor>
</comment>
<dbReference type="GO" id="GO:0005886">
    <property type="term" value="C:plasma membrane"/>
    <property type="evidence" value="ECO:0007669"/>
    <property type="project" value="UniProtKB-SubCell"/>
</dbReference>
<keyword evidence="3 6" id="KW-0997">Cell inner membrane</keyword>
<evidence type="ECO:0000313" key="8">
    <source>
        <dbReference type="EMBL" id="PWS37816.1"/>
    </source>
</evidence>
<feature type="binding site" evidence="6">
    <location>
        <position position="144"/>
    </location>
    <ligand>
        <name>Mg(2+)</name>
        <dbReference type="ChEBI" id="CHEBI:18420"/>
        <label>2</label>
    </ligand>
</feature>
<evidence type="ECO:0000256" key="1">
    <source>
        <dbReference type="ARBA" id="ARBA00005289"/>
    </source>
</evidence>
<gene>
    <name evidence="6 8" type="primary">cysQ</name>
    <name evidence="8" type="ORF">DFH01_00400</name>
</gene>
<accession>A0A317FJN8</accession>
<dbReference type="PRINTS" id="PR00377">
    <property type="entry name" value="IMPHPHTASES"/>
</dbReference>
<keyword evidence="6 7" id="KW-0479">Metal-binding</keyword>
<keyword evidence="9" id="KW-1185">Reference proteome</keyword>
<evidence type="ECO:0000256" key="6">
    <source>
        <dbReference type="HAMAP-Rule" id="MF_02095"/>
    </source>
</evidence>
<dbReference type="GO" id="GO:0008441">
    <property type="term" value="F:3'(2'),5'-bisphosphate nucleotidase activity"/>
    <property type="evidence" value="ECO:0007669"/>
    <property type="project" value="UniProtKB-UniRule"/>
</dbReference>
<comment type="similarity">
    <text evidence="1 6">Belongs to the inositol monophosphatase superfamily. CysQ family.</text>
</comment>
<proteinExistence type="inferred from homology"/>
<keyword evidence="5 6" id="KW-0472">Membrane</keyword>
<dbReference type="AlphaFoldDB" id="A0A317FJN8"/>
<keyword evidence="6 7" id="KW-0460">Magnesium</keyword>
<feature type="binding site" evidence="6">
    <location>
        <position position="125"/>
    </location>
    <ligand>
        <name>Mg(2+)</name>
        <dbReference type="ChEBI" id="CHEBI:18420"/>
        <label>1</label>
    </ligand>
</feature>
<dbReference type="PANTHER" id="PTHR43028:SF5">
    <property type="entry name" value="3'(2'),5'-BISPHOSPHATE NUCLEOTIDASE 1"/>
    <property type="match status" value="1"/>
</dbReference>
<dbReference type="GO" id="GO:0000287">
    <property type="term" value="F:magnesium ion binding"/>
    <property type="evidence" value="ECO:0007669"/>
    <property type="project" value="UniProtKB-UniRule"/>
</dbReference>
<dbReference type="GO" id="GO:0050427">
    <property type="term" value="P:3'-phosphoadenosine 5'-phosphosulfate metabolic process"/>
    <property type="evidence" value="ECO:0007669"/>
    <property type="project" value="TreeGrafter"/>
</dbReference>
<keyword evidence="2 6" id="KW-1003">Cell membrane</keyword>
<dbReference type="InterPro" id="IPR000760">
    <property type="entry name" value="Inositol_monophosphatase-like"/>
</dbReference>
<keyword evidence="4 6" id="KW-0378">Hydrolase</keyword>
<sequence>MQSTSAPPRGRAGFTKAMSGMRGRFRVFRLAGAYHRARRSGQAGAAWRHVPRQVRRPPMDDRALLELAADFARRAAEAIMAVREGGFAVERKRDFSPVTAADRIAEALIVEGLREAAPGIPVVAEEEVEAGHVATLGDRFWLVDPLDGTREFAEGTDSFAVCIGLVAGGRPLLGAVALPATGELFGGIVGAGAWKKRGGEREKIAARRVPAEGPVVMASRHYAKDSRIADFARAQRAQRIVNIGSAEKFCRLAEGSADLYPRFGPTMEWDTAAAEAVLRAAGGEVAEWDGTPMRYGKPGWRNPPFLARGAA</sequence>